<dbReference type="SUPFAM" id="SSF46689">
    <property type="entry name" value="Homeodomain-like"/>
    <property type="match status" value="1"/>
</dbReference>
<dbReference type="EMBL" id="CP020991">
    <property type="protein sequence ID" value="AUO19710.1"/>
    <property type="molecule type" value="Genomic_DNA"/>
</dbReference>
<dbReference type="Pfam" id="PF00440">
    <property type="entry name" value="TetR_N"/>
    <property type="match status" value="1"/>
</dbReference>
<dbReference type="KEGG" id="mpec:B9O19_01552"/>
<keyword evidence="1 2" id="KW-0238">DNA-binding</keyword>
<dbReference type="InterPro" id="IPR001647">
    <property type="entry name" value="HTH_TetR"/>
</dbReference>
<feature type="DNA-binding region" description="H-T-H motif" evidence="2">
    <location>
        <begin position="36"/>
        <end position="55"/>
    </location>
</feature>
<feature type="domain" description="HTH tetR-type" evidence="3">
    <location>
        <begin position="13"/>
        <end position="73"/>
    </location>
</feature>
<dbReference type="AlphaFoldDB" id="A0A2K9P3B1"/>
<dbReference type="InterPro" id="IPR039532">
    <property type="entry name" value="TetR_C_Firmicutes"/>
</dbReference>
<dbReference type="Pfam" id="PF14278">
    <property type="entry name" value="TetR_C_8"/>
    <property type="match status" value="1"/>
</dbReference>
<dbReference type="RefSeq" id="WP_102365891.1">
    <property type="nucleotide sequence ID" value="NZ_CP020991.1"/>
</dbReference>
<dbReference type="Proteomes" id="UP000235589">
    <property type="component" value="Chromosome"/>
</dbReference>
<dbReference type="Gene3D" id="1.10.357.10">
    <property type="entry name" value="Tetracycline Repressor, domain 2"/>
    <property type="match status" value="1"/>
</dbReference>
<dbReference type="PANTHER" id="PTHR43479:SF7">
    <property type="entry name" value="TETR-FAMILY TRANSCRIPTIONAL REGULATOR"/>
    <property type="match status" value="1"/>
</dbReference>
<dbReference type="GO" id="GO:0003677">
    <property type="term" value="F:DNA binding"/>
    <property type="evidence" value="ECO:0007669"/>
    <property type="project" value="UniProtKB-UniRule"/>
</dbReference>
<evidence type="ECO:0000259" key="3">
    <source>
        <dbReference type="PROSITE" id="PS50977"/>
    </source>
</evidence>
<name>A0A2K9P3B1_9FIRM</name>
<evidence type="ECO:0000313" key="4">
    <source>
        <dbReference type="EMBL" id="AUO19710.1"/>
    </source>
</evidence>
<reference evidence="4 5" key="1">
    <citation type="submission" date="2017-04" db="EMBL/GenBank/DDBJ databases">
        <title>Monoglobus pectinilyticus 14 draft genome.</title>
        <authorList>
            <person name="Kim C."/>
            <person name="Rosendale D.I."/>
            <person name="Kelly W.J."/>
            <person name="Tannock G.W."/>
            <person name="Patchett M.L."/>
            <person name="Jordens J.Z."/>
        </authorList>
    </citation>
    <scope>NUCLEOTIDE SEQUENCE [LARGE SCALE GENOMIC DNA]</scope>
    <source>
        <strain evidence="4 5">14</strain>
    </source>
</reference>
<proteinExistence type="predicted"/>
<dbReference type="PANTHER" id="PTHR43479">
    <property type="entry name" value="ACREF/ENVCD OPERON REPRESSOR-RELATED"/>
    <property type="match status" value="1"/>
</dbReference>
<sequence>MQENQKKEDLRIRRTKKLLSNALFELIKKKPFDKVSVCDICDAAMVHRATFYSHFSDKYELLTYSIDEHIPLDKLEFSAHGTDGAVNPEKVVGDIINYVASNKDIYASILKKNNDYSIPDRIQDLFEEKILKIVNRAVENGEEIPVKPEFLASFYSGACLNVVTKWLQGGMPLTADELIGNLNTLLSLSHIH</sequence>
<organism evidence="4 5">
    <name type="scientific">Monoglobus pectinilyticus</name>
    <dbReference type="NCBI Taxonomy" id="1981510"/>
    <lineage>
        <taxon>Bacteria</taxon>
        <taxon>Bacillati</taxon>
        <taxon>Bacillota</taxon>
        <taxon>Clostridia</taxon>
        <taxon>Monoglobales</taxon>
        <taxon>Monoglobaceae</taxon>
        <taxon>Monoglobus</taxon>
    </lineage>
</organism>
<evidence type="ECO:0000256" key="2">
    <source>
        <dbReference type="PROSITE-ProRule" id="PRU00335"/>
    </source>
</evidence>
<dbReference type="InterPro" id="IPR050624">
    <property type="entry name" value="HTH-type_Tx_Regulator"/>
</dbReference>
<keyword evidence="5" id="KW-1185">Reference proteome</keyword>
<protein>
    <submittedName>
        <fullName evidence="4">Transcriptional regulator, TetR family</fullName>
    </submittedName>
</protein>
<gene>
    <name evidence="4" type="ORF">B9O19_01552</name>
</gene>
<dbReference type="GeneID" id="98062946"/>
<dbReference type="OrthoDB" id="9810250at2"/>
<accession>A0A2K9P3B1</accession>
<evidence type="ECO:0000313" key="5">
    <source>
        <dbReference type="Proteomes" id="UP000235589"/>
    </source>
</evidence>
<evidence type="ECO:0000256" key="1">
    <source>
        <dbReference type="ARBA" id="ARBA00023125"/>
    </source>
</evidence>
<dbReference type="InterPro" id="IPR009057">
    <property type="entry name" value="Homeodomain-like_sf"/>
</dbReference>
<dbReference type="PROSITE" id="PS50977">
    <property type="entry name" value="HTH_TETR_2"/>
    <property type="match status" value="1"/>
</dbReference>